<dbReference type="EnsemblMetazoa" id="AALB001244-RA">
    <property type="protein sequence ID" value="AALB001244-PA"/>
    <property type="gene ID" value="AALB001244"/>
</dbReference>
<organism evidence="1 2">
    <name type="scientific">Anopheles albimanus</name>
    <name type="common">New world malaria mosquito</name>
    <dbReference type="NCBI Taxonomy" id="7167"/>
    <lineage>
        <taxon>Eukaryota</taxon>
        <taxon>Metazoa</taxon>
        <taxon>Ecdysozoa</taxon>
        <taxon>Arthropoda</taxon>
        <taxon>Hexapoda</taxon>
        <taxon>Insecta</taxon>
        <taxon>Pterygota</taxon>
        <taxon>Neoptera</taxon>
        <taxon>Endopterygota</taxon>
        <taxon>Diptera</taxon>
        <taxon>Nematocera</taxon>
        <taxon>Culicoidea</taxon>
        <taxon>Culicidae</taxon>
        <taxon>Anophelinae</taxon>
        <taxon>Anopheles</taxon>
    </lineage>
</organism>
<dbReference type="Proteomes" id="UP000069272">
    <property type="component" value="Chromosome 3R"/>
</dbReference>
<dbReference type="GO" id="GO:0008061">
    <property type="term" value="F:chitin binding"/>
    <property type="evidence" value="ECO:0007669"/>
    <property type="project" value="InterPro"/>
</dbReference>
<dbReference type="VEuPathDB" id="VectorBase:AALB20_032881"/>
<dbReference type="VEuPathDB" id="VectorBase:AALB001244"/>
<proteinExistence type="predicted"/>
<dbReference type="InterPro" id="IPR002557">
    <property type="entry name" value="Chitin-bd_dom"/>
</dbReference>
<dbReference type="Pfam" id="PF01607">
    <property type="entry name" value="CBM_14"/>
    <property type="match status" value="1"/>
</dbReference>
<evidence type="ECO:0000313" key="1">
    <source>
        <dbReference type="EnsemblMetazoa" id="AALB001244-PA"/>
    </source>
</evidence>
<dbReference type="STRING" id="7167.A0A182F454"/>
<dbReference type="SUPFAM" id="SSF57625">
    <property type="entry name" value="Invertebrate chitin-binding proteins"/>
    <property type="match status" value="1"/>
</dbReference>
<sequence length="282" mass="31517">MLLVRPRLSVLFVLIAQASLVLCQDIYSDYTEDDGFDYGSSEVNALDESAPTTSAFWFNSNDQLAPPFIDTSLTASCTNTSRIVCTGCRRVRICIPGISDPSLLPEQNCPPSTYCHSLPFNLGGACLPTVDLQFPECRSAGATNRAGILCTGLGVFPDPTDCRRFHYCTVLGDYSRPFRCPRDYVYNSLKKTCSRSTTCRTVTCRPNARSIFVPYPLNPAYYAYCNYNRFGFPPVLRNILMYKCESGAEFNAVANGCVYKCKREGFFAKPSDPSKFYWCRKP</sequence>
<reference evidence="1" key="2">
    <citation type="submission" date="2022-08" db="UniProtKB">
        <authorList>
            <consortium name="EnsemblMetazoa"/>
        </authorList>
    </citation>
    <scope>IDENTIFICATION</scope>
    <source>
        <strain evidence="1">STECLA/ALBI9_A</strain>
    </source>
</reference>
<keyword evidence="2" id="KW-1185">Reference proteome</keyword>
<accession>A0A182F454</accession>
<reference evidence="1 2" key="1">
    <citation type="journal article" date="2017" name="G3 (Bethesda)">
        <title>The Physical Genome Mapping of Anopheles albimanus Corrected Scaffold Misassemblies and Identified Interarm Rearrangements in Genus Anopheles.</title>
        <authorList>
            <person name="Artemov G.N."/>
            <person name="Peery A.N."/>
            <person name="Jiang X."/>
            <person name="Tu Z."/>
            <person name="Stegniy V.N."/>
            <person name="Sharakhova M.V."/>
            <person name="Sharakhov I.V."/>
        </authorList>
    </citation>
    <scope>NUCLEOTIDE SEQUENCE [LARGE SCALE GENOMIC DNA]</scope>
    <source>
        <strain evidence="1 2">ALBI9_A</strain>
    </source>
</reference>
<protein>
    <submittedName>
        <fullName evidence="1">Uncharacterized protein</fullName>
    </submittedName>
</protein>
<name>A0A182F454_ANOAL</name>
<dbReference type="PROSITE" id="PS50940">
    <property type="entry name" value="CHIT_BIND_II"/>
    <property type="match status" value="1"/>
</dbReference>
<dbReference type="Gene3D" id="2.170.140.10">
    <property type="entry name" value="Chitin binding domain"/>
    <property type="match status" value="1"/>
</dbReference>
<dbReference type="AlphaFoldDB" id="A0A182F454"/>
<evidence type="ECO:0000313" key="2">
    <source>
        <dbReference type="Proteomes" id="UP000069272"/>
    </source>
</evidence>
<dbReference type="GO" id="GO:0005576">
    <property type="term" value="C:extracellular region"/>
    <property type="evidence" value="ECO:0007669"/>
    <property type="project" value="InterPro"/>
</dbReference>
<dbReference type="InterPro" id="IPR036508">
    <property type="entry name" value="Chitin-bd_dom_sf"/>
</dbReference>
<dbReference type="SMART" id="SM00494">
    <property type="entry name" value="ChtBD2"/>
    <property type="match status" value="2"/>
</dbReference>